<evidence type="ECO:0000256" key="10">
    <source>
        <dbReference type="ARBA" id="ARBA00023098"/>
    </source>
</evidence>
<evidence type="ECO:0000256" key="4">
    <source>
        <dbReference type="ARBA" id="ARBA00022516"/>
    </source>
</evidence>
<dbReference type="CDD" id="cd03505">
    <property type="entry name" value="Delta9-FADS-like"/>
    <property type="match status" value="1"/>
</dbReference>
<feature type="transmembrane region" description="Helical" evidence="14">
    <location>
        <begin position="43"/>
        <end position="60"/>
    </location>
</feature>
<dbReference type="GO" id="GO:0102843">
    <property type="term" value="F:palmitoyl-[glycerolipid] 7-desaturase activity"/>
    <property type="evidence" value="ECO:0000318"/>
    <property type="project" value="GO_Central"/>
</dbReference>
<sequence>MSNWVELDQGSLLMDTLKEESKKMGKVHQMTFGRRKWTNGDKLKASLILSFHVLCIFAPFHFNWSAFWVAFVLYILTGLFGISISYHRNLSHKSFKLPKWLEYVFAYCGVHAIQGDPIDWVSTHRYHHQHTDTERDPHSPVQGFWFSYVIWIFDTITLTKKVCPEYFIDYKDKKRGAFSLVTKYGSPNNVADMEDDPFYRFIHDTYLLHPIALGVLLYIVGGTPFFIWGMCVRATVYMNVVFMINSICHLWGKKQWNTKDSTRNNWWISLPSFGESWHNNHHAFEYSARAGIEWWEVDIGWYVILFLQAIGLATDVKQPSQAHMQRLSMDKPNEDCQE</sequence>
<dbReference type="GO" id="GO:0005789">
    <property type="term" value="C:endoplasmic reticulum membrane"/>
    <property type="evidence" value="ECO:0000318"/>
    <property type="project" value="GO_Central"/>
</dbReference>
<evidence type="ECO:0000256" key="9">
    <source>
        <dbReference type="ARBA" id="ARBA00023004"/>
    </source>
</evidence>
<dbReference type="eggNOG" id="KOG1600">
    <property type="taxonomic scope" value="Eukaryota"/>
</dbReference>
<name>A0A0A0KTF8_CUCSA</name>
<keyword evidence="10" id="KW-0443">Lipid metabolism</keyword>
<dbReference type="Proteomes" id="UP000029981">
    <property type="component" value="Chromosome 4"/>
</dbReference>
<comment type="domain">
    <text evidence="13">The histidine box domains are involved in binding the catalytic metal ions.</text>
</comment>
<reference evidence="16 17" key="3">
    <citation type="journal article" date="2010" name="BMC Genomics">
        <title>Transcriptome sequencing and comparative analysis of cucumber flowers with different sex types.</title>
        <authorList>
            <person name="Guo S."/>
            <person name="Zheng Y."/>
            <person name="Joung J.G."/>
            <person name="Liu S."/>
            <person name="Zhang Z."/>
            <person name="Crasta O.R."/>
            <person name="Sobral B.W."/>
            <person name="Xu Y."/>
            <person name="Huang S."/>
            <person name="Fei Z."/>
        </authorList>
    </citation>
    <scope>NUCLEOTIDE SEQUENCE [LARGE SCALE GENOMIC DNA]</scope>
    <source>
        <strain evidence="17">cv. 9930</strain>
    </source>
</reference>
<dbReference type="OrthoDB" id="10260134at2759"/>
<keyword evidence="4 13" id="KW-0444">Lipid biosynthesis</keyword>
<evidence type="ECO:0000256" key="11">
    <source>
        <dbReference type="ARBA" id="ARBA00023136"/>
    </source>
</evidence>
<evidence type="ECO:0000259" key="15">
    <source>
        <dbReference type="Pfam" id="PF00487"/>
    </source>
</evidence>
<evidence type="ECO:0000256" key="6">
    <source>
        <dbReference type="ARBA" id="ARBA00022832"/>
    </source>
</evidence>
<dbReference type="KEGG" id="csv:101209490"/>
<feature type="transmembrane region" description="Helical" evidence="14">
    <location>
        <begin position="66"/>
        <end position="86"/>
    </location>
</feature>
<keyword evidence="11 14" id="KW-0472">Membrane</keyword>
<comment type="cofactor">
    <cofactor evidence="13">
        <name>Fe(2+)</name>
        <dbReference type="ChEBI" id="CHEBI:29033"/>
    </cofactor>
</comment>
<keyword evidence="9" id="KW-0408">Iron</keyword>
<evidence type="ECO:0000256" key="2">
    <source>
        <dbReference type="ARBA" id="ARBA00005189"/>
    </source>
</evidence>
<keyword evidence="6" id="KW-0276">Fatty acid metabolism</keyword>
<dbReference type="PANTHER" id="PTHR11351:SF31">
    <property type="entry name" value="DESATURASE 1, ISOFORM A-RELATED"/>
    <property type="match status" value="1"/>
</dbReference>
<dbReference type="GO" id="GO:0042761">
    <property type="term" value="P:very long-chain fatty acid biosynthetic process"/>
    <property type="evidence" value="ECO:0000318"/>
    <property type="project" value="GO_Central"/>
</dbReference>
<reference evidence="16 17" key="4">
    <citation type="journal article" date="2011" name="BMC Genomics">
        <title>RNA-Seq improves annotation of protein-coding genes in the cucumber genome.</title>
        <authorList>
            <person name="Li Z."/>
            <person name="Zhang Z."/>
            <person name="Yan P."/>
            <person name="Huang S."/>
            <person name="Fei Z."/>
            <person name="Lin K."/>
        </authorList>
    </citation>
    <scope>NUCLEOTIDE SEQUENCE [LARGE SCALE GENOMIC DNA]</scope>
    <source>
        <strain evidence="17">cv. 9930</strain>
    </source>
</reference>
<evidence type="ECO:0000256" key="3">
    <source>
        <dbReference type="ARBA" id="ARBA00009295"/>
    </source>
</evidence>
<comment type="similarity">
    <text evidence="3 13">Belongs to the fatty acid desaturase type 1 family.</text>
</comment>
<comment type="subcellular location">
    <subcellularLocation>
        <location evidence="1">Membrane</location>
        <topology evidence="1">Multi-pass membrane protein</topology>
    </subcellularLocation>
</comment>
<evidence type="ECO:0000256" key="8">
    <source>
        <dbReference type="ARBA" id="ARBA00023002"/>
    </source>
</evidence>
<evidence type="ECO:0000256" key="7">
    <source>
        <dbReference type="ARBA" id="ARBA00022989"/>
    </source>
</evidence>
<proteinExistence type="inferred from homology"/>
<keyword evidence="5 13" id="KW-0812">Transmembrane</keyword>
<dbReference type="Gramene" id="KGN52905">
    <property type="protein sequence ID" value="KGN52905"/>
    <property type="gene ID" value="Csa_4G006120"/>
</dbReference>
<evidence type="ECO:0000313" key="16">
    <source>
        <dbReference type="EMBL" id="KGN52905.1"/>
    </source>
</evidence>
<dbReference type="OMA" id="IREKCGR"/>
<feature type="domain" description="Fatty acid desaturase" evidence="15">
    <location>
        <begin position="67"/>
        <end position="296"/>
    </location>
</feature>
<organism evidence="16 17">
    <name type="scientific">Cucumis sativus</name>
    <name type="common">Cucumber</name>
    <dbReference type="NCBI Taxonomy" id="3659"/>
    <lineage>
        <taxon>Eukaryota</taxon>
        <taxon>Viridiplantae</taxon>
        <taxon>Streptophyta</taxon>
        <taxon>Embryophyta</taxon>
        <taxon>Tracheophyta</taxon>
        <taxon>Spermatophyta</taxon>
        <taxon>Magnoliopsida</taxon>
        <taxon>eudicotyledons</taxon>
        <taxon>Gunneridae</taxon>
        <taxon>Pentapetalae</taxon>
        <taxon>rosids</taxon>
        <taxon>fabids</taxon>
        <taxon>Cucurbitales</taxon>
        <taxon>Cucurbitaceae</taxon>
        <taxon>Benincaseae</taxon>
        <taxon>Cucumis</taxon>
    </lineage>
</organism>
<dbReference type="Pfam" id="PF00487">
    <property type="entry name" value="FA_desaturase"/>
    <property type="match status" value="1"/>
</dbReference>
<evidence type="ECO:0000256" key="12">
    <source>
        <dbReference type="ARBA" id="ARBA00023160"/>
    </source>
</evidence>
<keyword evidence="12 13" id="KW-0275">Fatty acid biosynthesis</keyword>
<evidence type="ECO:0000256" key="13">
    <source>
        <dbReference type="RuleBase" id="RU000581"/>
    </source>
</evidence>
<dbReference type="PRINTS" id="PR00075">
    <property type="entry name" value="FACDDSATRASE"/>
</dbReference>
<dbReference type="AlphaFoldDB" id="A0A0A0KTF8"/>
<evidence type="ECO:0000256" key="1">
    <source>
        <dbReference type="ARBA" id="ARBA00004141"/>
    </source>
</evidence>
<evidence type="ECO:0000313" key="17">
    <source>
        <dbReference type="Proteomes" id="UP000029981"/>
    </source>
</evidence>
<dbReference type="PANTHER" id="PTHR11351">
    <property type="entry name" value="ACYL-COA DESATURASE"/>
    <property type="match status" value="1"/>
</dbReference>
<protein>
    <recommendedName>
        <fullName evidence="15">Fatty acid desaturase domain-containing protein</fullName>
    </recommendedName>
</protein>
<dbReference type="InterPro" id="IPR015876">
    <property type="entry name" value="Acyl-CoA_DS"/>
</dbReference>
<feature type="transmembrane region" description="Helical" evidence="14">
    <location>
        <begin position="206"/>
        <end position="228"/>
    </location>
</feature>
<dbReference type="InterPro" id="IPR005804">
    <property type="entry name" value="FA_desaturase_dom"/>
</dbReference>
<dbReference type="EMBL" id="CM002925">
    <property type="protein sequence ID" value="KGN52905.1"/>
    <property type="molecule type" value="Genomic_DNA"/>
</dbReference>
<comment type="pathway">
    <text evidence="2">Lipid metabolism.</text>
</comment>
<gene>
    <name evidence="16" type="ORF">Csa_4G006120</name>
</gene>
<reference evidence="16 17" key="2">
    <citation type="journal article" date="2009" name="PLoS ONE">
        <title>An integrated genetic and cytogenetic map of the cucumber genome.</title>
        <authorList>
            <person name="Ren Y."/>
            <person name="Zhang Z."/>
            <person name="Liu J."/>
            <person name="Staub J.E."/>
            <person name="Han Y."/>
            <person name="Cheng Z."/>
            <person name="Li X."/>
            <person name="Lu J."/>
            <person name="Miao H."/>
            <person name="Kang H."/>
            <person name="Xie B."/>
            <person name="Gu X."/>
            <person name="Wang X."/>
            <person name="Du Y."/>
            <person name="Jin W."/>
            <person name="Huang S."/>
        </authorList>
    </citation>
    <scope>NUCLEOTIDE SEQUENCE [LARGE SCALE GENOMIC DNA]</scope>
    <source>
        <strain evidence="17">cv. 9930</strain>
    </source>
</reference>
<keyword evidence="7 14" id="KW-1133">Transmembrane helix</keyword>
<accession>A0A0A0KTF8</accession>
<evidence type="ECO:0000256" key="5">
    <source>
        <dbReference type="ARBA" id="ARBA00022692"/>
    </source>
</evidence>
<reference evidence="16 17" key="1">
    <citation type="journal article" date="2009" name="Nat. Genet.">
        <title>The genome of the cucumber, Cucumis sativus L.</title>
        <authorList>
            <person name="Huang S."/>
            <person name="Li R."/>
            <person name="Zhang Z."/>
            <person name="Li L."/>
            <person name="Gu X."/>
            <person name="Fan W."/>
            <person name="Lucas W.J."/>
            <person name="Wang X."/>
            <person name="Xie B."/>
            <person name="Ni P."/>
            <person name="Ren Y."/>
            <person name="Zhu H."/>
            <person name="Li J."/>
            <person name="Lin K."/>
            <person name="Jin W."/>
            <person name="Fei Z."/>
            <person name="Li G."/>
            <person name="Staub J."/>
            <person name="Kilian A."/>
            <person name="van der Vossen E.A."/>
            <person name="Wu Y."/>
            <person name="Guo J."/>
            <person name="He J."/>
            <person name="Jia Z."/>
            <person name="Ren Y."/>
            <person name="Tian G."/>
            <person name="Lu Y."/>
            <person name="Ruan J."/>
            <person name="Qian W."/>
            <person name="Wang M."/>
            <person name="Huang Q."/>
            <person name="Li B."/>
            <person name="Xuan Z."/>
            <person name="Cao J."/>
            <person name="Asan"/>
            <person name="Wu Z."/>
            <person name="Zhang J."/>
            <person name="Cai Q."/>
            <person name="Bai Y."/>
            <person name="Zhao B."/>
            <person name="Han Y."/>
            <person name="Li Y."/>
            <person name="Li X."/>
            <person name="Wang S."/>
            <person name="Shi Q."/>
            <person name="Liu S."/>
            <person name="Cho W.K."/>
            <person name="Kim J.Y."/>
            <person name="Xu Y."/>
            <person name="Heller-Uszynska K."/>
            <person name="Miao H."/>
            <person name="Cheng Z."/>
            <person name="Zhang S."/>
            <person name="Wu J."/>
            <person name="Yang Y."/>
            <person name="Kang H."/>
            <person name="Li M."/>
            <person name="Liang H."/>
            <person name="Ren X."/>
            <person name="Shi Z."/>
            <person name="Wen M."/>
            <person name="Jian M."/>
            <person name="Yang H."/>
            <person name="Zhang G."/>
            <person name="Yang Z."/>
            <person name="Chen R."/>
            <person name="Liu S."/>
            <person name="Li J."/>
            <person name="Ma L."/>
            <person name="Liu H."/>
            <person name="Zhou Y."/>
            <person name="Zhao J."/>
            <person name="Fang X."/>
            <person name="Li G."/>
            <person name="Fang L."/>
            <person name="Li Y."/>
            <person name="Liu D."/>
            <person name="Zheng H."/>
            <person name="Zhang Y."/>
            <person name="Qin N."/>
            <person name="Li Z."/>
            <person name="Yang G."/>
            <person name="Yang S."/>
            <person name="Bolund L."/>
            <person name="Kristiansen K."/>
            <person name="Zheng H."/>
            <person name="Li S."/>
            <person name="Zhang X."/>
            <person name="Yang H."/>
            <person name="Wang J."/>
            <person name="Sun R."/>
            <person name="Zhang B."/>
            <person name="Jiang S."/>
            <person name="Wang J."/>
            <person name="Du Y."/>
            <person name="Li S."/>
        </authorList>
    </citation>
    <scope>NUCLEOTIDE SEQUENCE [LARGE SCALE GENOMIC DNA]</scope>
    <source>
        <strain evidence="17">cv. 9930</strain>
    </source>
</reference>
<keyword evidence="17" id="KW-1185">Reference proteome</keyword>
<keyword evidence="8 13" id="KW-0560">Oxidoreductase</keyword>
<evidence type="ECO:0000256" key="14">
    <source>
        <dbReference type="SAM" id="Phobius"/>
    </source>
</evidence>